<evidence type="ECO:0000256" key="2">
    <source>
        <dbReference type="ARBA" id="ARBA00011903"/>
    </source>
</evidence>
<protein>
    <recommendedName>
        <fullName evidence="2">non-specific protein-tyrosine kinase</fullName>
        <ecNumber evidence="2">2.7.10.2</ecNumber>
    </recommendedName>
</protein>
<dbReference type="Proteomes" id="UP000318102">
    <property type="component" value="Unassembled WGS sequence"/>
</dbReference>
<evidence type="ECO:0000256" key="4">
    <source>
        <dbReference type="ARBA" id="ARBA00022741"/>
    </source>
</evidence>
<dbReference type="AlphaFoldDB" id="A0A559J150"/>
<dbReference type="RefSeq" id="WP_144990255.1">
    <property type="nucleotide sequence ID" value="NZ_VNJK01000001.1"/>
</dbReference>
<dbReference type="Pfam" id="PF13614">
    <property type="entry name" value="AAA_31"/>
    <property type="match status" value="1"/>
</dbReference>
<keyword evidence="7" id="KW-0829">Tyrosine-protein kinase</keyword>
<dbReference type="CDD" id="cd05387">
    <property type="entry name" value="BY-kinase"/>
    <property type="match status" value="1"/>
</dbReference>
<evidence type="ECO:0000256" key="7">
    <source>
        <dbReference type="ARBA" id="ARBA00023137"/>
    </source>
</evidence>
<sequence>MSRLTRKSKLITAYSPLSPIAEIYRTLRTNIQFSSIDCPMKSIMITSAREGEGKSTTLVNAAVAYAQSNMKVVIVDADLRKPTIHEFFQLSNRVGVTNVLAQQASLEDVILESGIPNLKVIPAGTIPPNPSELLSSPSMTNLLTELSEQYDLIFVDTPPVLLVADAQIMAAKCDGVLLVVQYGRIKREEIKKAKANLELVNANLLGTVLNQYKAKVSSRYHYYRES</sequence>
<comment type="similarity">
    <text evidence="1">Belongs to the CpsD/CapB family.</text>
</comment>
<gene>
    <name evidence="10" type="ORF">FPZ44_11390</name>
</gene>
<dbReference type="NCBIfam" id="TIGR01007">
    <property type="entry name" value="eps_fam"/>
    <property type="match status" value="1"/>
</dbReference>
<keyword evidence="4" id="KW-0547">Nucleotide-binding</keyword>
<reference evidence="10 11" key="1">
    <citation type="submission" date="2019-07" db="EMBL/GenBank/DDBJ databases">
        <authorList>
            <person name="Kim J."/>
        </authorList>
    </citation>
    <scope>NUCLEOTIDE SEQUENCE [LARGE SCALE GENOMIC DNA]</scope>
    <source>
        <strain evidence="10 11">N4</strain>
    </source>
</reference>
<dbReference type="InterPro" id="IPR050445">
    <property type="entry name" value="Bact_polysacc_biosynth/exp"/>
</dbReference>
<keyword evidence="11" id="KW-1185">Reference proteome</keyword>
<keyword evidence="3" id="KW-0808">Transferase</keyword>
<proteinExistence type="inferred from homology"/>
<feature type="domain" description="AAA" evidence="9">
    <location>
        <begin position="40"/>
        <end position="199"/>
    </location>
</feature>
<name>A0A559J150_9BACL</name>
<dbReference type="EC" id="2.7.10.2" evidence="2"/>
<evidence type="ECO:0000256" key="1">
    <source>
        <dbReference type="ARBA" id="ARBA00007316"/>
    </source>
</evidence>
<evidence type="ECO:0000313" key="11">
    <source>
        <dbReference type="Proteomes" id="UP000318102"/>
    </source>
</evidence>
<comment type="catalytic activity">
    <reaction evidence="8">
        <text>L-tyrosyl-[protein] + ATP = O-phospho-L-tyrosyl-[protein] + ADP + H(+)</text>
        <dbReference type="Rhea" id="RHEA:10596"/>
        <dbReference type="Rhea" id="RHEA-COMP:10136"/>
        <dbReference type="Rhea" id="RHEA-COMP:20101"/>
        <dbReference type="ChEBI" id="CHEBI:15378"/>
        <dbReference type="ChEBI" id="CHEBI:30616"/>
        <dbReference type="ChEBI" id="CHEBI:46858"/>
        <dbReference type="ChEBI" id="CHEBI:61978"/>
        <dbReference type="ChEBI" id="CHEBI:456216"/>
        <dbReference type="EC" id="2.7.10.2"/>
    </reaction>
</comment>
<evidence type="ECO:0000259" key="9">
    <source>
        <dbReference type="Pfam" id="PF13614"/>
    </source>
</evidence>
<dbReference type="PANTHER" id="PTHR32309:SF13">
    <property type="entry name" value="FERRIC ENTEROBACTIN TRANSPORT PROTEIN FEPE"/>
    <property type="match status" value="1"/>
</dbReference>
<dbReference type="PANTHER" id="PTHR32309">
    <property type="entry name" value="TYROSINE-PROTEIN KINASE"/>
    <property type="match status" value="1"/>
</dbReference>
<dbReference type="SUPFAM" id="SSF52540">
    <property type="entry name" value="P-loop containing nucleoside triphosphate hydrolases"/>
    <property type="match status" value="1"/>
</dbReference>
<keyword evidence="6" id="KW-0067">ATP-binding</keyword>
<evidence type="ECO:0000256" key="6">
    <source>
        <dbReference type="ARBA" id="ARBA00022840"/>
    </source>
</evidence>
<dbReference type="InterPro" id="IPR005702">
    <property type="entry name" value="Wzc-like_C"/>
</dbReference>
<evidence type="ECO:0000256" key="3">
    <source>
        <dbReference type="ARBA" id="ARBA00022679"/>
    </source>
</evidence>
<dbReference type="InterPro" id="IPR025669">
    <property type="entry name" value="AAA_dom"/>
</dbReference>
<keyword evidence="5 10" id="KW-0418">Kinase</keyword>
<comment type="caution">
    <text evidence="10">The sequence shown here is derived from an EMBL/GenBank/DDBJ whole genome shotgun (WGS) entry which is preliminary data.</text>
</comment>
<dbReference type="OrthoDB" id="9794577at2"/>
<dbReference type="GO" id="GO:0004715">
    <property type="term" value="F:non-membrane spanning protein tyrosine kinase activity"/>
    <property type="evidence" value="ECO:0007669"/>
    <property type="project" value="UniProtKB-EC"/>
</dbReference>
<dbReference type="EMBL" id="VNJK01000001">
    <property type="protein sequence ID" value="TVX93609.1"/>
    <property type="molecule type" value="Genomic_DNA"/>
</dbReference>
<dbReference type="GO" id="GO:0005886">
    <property type="term" value="C:plasma membrane"/>
    <property type="evidence" value="ECO:0007669"/>
    <property type="project" value="UniProtKB-ARBA"/>
</dbReference>
<dbReference type="GO" id="GO:0005524">
    <property type="term" value="F:ATP binding"/>
    <property type="evidence" value="ECO:0007669"/>
    <property type="project" value="UniProtKB-KW"/>
</dbReference>
<dbReference type="GO" id="GO:0042802">
    <property type="term" value="F:identical protein binding"/>
    <property type="evidence" value="ECO:0007669"/>
    <property type="project" value="UniProtKB-ARBA"/>
</dbReference>
<dbReference type="FunFam" id="3.40.50.300:FF:000527">
    <property type="entry name" value="Tyrosine-protein kinase etk"/>
    <property type="match status" value="1"/>
</dbReference>
<accession>A0A559J150</accession>
<dbReference type="Gene3D" id="3.40.50.300">
    <property type="entry name" value="P-loop containing nucleotide triphosphate hydrolases"/>
    <property type="match status" value="1"/>
</dbReference>
<evidence type="ECO:0000256" key="5">
    <source>
        <dbReference type="ARBA" id="ARBA00022777"/>
    </source>
</evidence>
<evidence type="ECO:0000256" key="8">
    <source>
        <dbReference type="ARBA" id="ARBA00051245"/>
    </source>
</evidence>
<organism evidence="10 11">
    <name type="scientific">Paenibacillus agilis</name>
    <dbReference type="NCBI Taxonomy" id="3020863"/>
    <lineage>
        <taxon>Bacteria</taxon>
        <taxon>Bacillati</taxon>
        <taxon>Bacillota</taxon>
        <taxon>Bacilli</taxon>
        <taxon>Bacillales</taxon>
        <taxon>Paenibacillaceae</taxon>
        <taxon>Paenibacillus</taxon>
    </lineage>
</organism>
<evidence type="ECO:0000313" key="10">
    <source>
        <dbReference type="EMBL" id="TVX93609.1"/>
    </source>
</evidence>
<dbReference type="InterPro" id="IPR027417">
    <property type="entry name" value="P-loop_NTPase"/>
</dbReference>